<feature type="binding site" evidence="6">
    <location>
        <position position="339"/>
    </location>
    <ligand>
        <name>a divalent metal cation</name>
        <dbReference type="ChEBI" id="CHEBI:60240"/>
        <label>1</label>
    </ligand>
</feature>
<comment type="caution">
    <text evidence="7">The sequence shown here is derived from an EMBL/GenBank/DDBJ whole genome shotgun (WGS) entry which is preliminary data.</text>
</comment>
<sequence>MAEKNTARVADIVGLINRISPPHLAEDWDNVGLQVGDPGAPVRRILVCLDAERGAVEEAARLGADLIVCHHPLIFRPLKRITPGDPAGDVIFRAISRNIAIIAAHTNLDRSVDGLNDWLAAQLGLAAVTPLERPRSDGYYKLVVYVPSGHENAVMEAMFAAGAGHIGAYDRCSFRTSGIGTFRGGVDTDPFIGTPGIEEEAEELRLETIIPIQLRDRILTRMIKAHPYEEVAYDLIPLANPVHGPGLGRIGVLKQKLTLEAFAHQVKIALDVAAVRIVGAADRLIGKVAVCGGGGMVTYADAQRLGADCLVTGDIKFHEAQRARADGVALIDAGHFGTEKIMMTKMAELLTSLTAEQGLGLEVITMTTEHDPFVTIT</sequence>
<dbReference type="InterPro" id="IPR015867">
    <property type="entry name" value="N-reg_PII/ATP_PRibTrfase_C"/>
</dbReference>
<accession>A0A8J6QR45</accession>
<keyword evidence="4 5" id="KW-0479">Metal-binding</keyword>
<dbReference type="Gene3D" id="3.30.70.120">
    <property type="match status" value="1"/>
</dbReference>
<dbReference type="GO" id="GO:0046872">
    <property type="term" value="F:metal ion binding"/>
    <property type="evidence" value="ECO:0007669"/>
    <property type="project" value="UniProtKB-UniRule"/>
</dbReference>
<keyword evidence="8" id="KW-1185">Reference proteome</keyword>
<dbReference type="InterPro" id="IPR036069">
    <property type="entry name" value="DUF34/NIF3_sf"/>
</dbReference>
<evidence type="ECO:0000313" key="7">
    <source>
        <dbReference type="EMBL" id="MBD1400628.1"/>
    </source>
</evidence>
<feature type="binding site" evidence="6">
    <location>
        <position position="70"/>
    </location>
    <ligand>
        <name>a divalent metal cation</name>
        <dbReference type="ChEBI" id="CHEBI:60240"/>
        <label>1</label>
    </ligand>
</feature>
<gene>
    <name evidence="7" type="ORF">ICT70_08100</name>
</gene>
<evidence type="ECO:0000256" key="4">
    <source>
        <dbReference type="ARBA" id="ARBA00022723"/>
    </source>
</evidence>
<dbReference type="AlphaFoldDB" id="A0A8J6QR45"/>
<feature type="binding site" evidence="6">
    <location>
        <position position="335"/>
    </location>
    <ligand>
        <name>a divalent metal cation</name>
        <dbReference type="ChEBI" id="CHEBI:60240"/>
        <label>1</label>
    </ligand>
</feature>
<evidence type="ECO:0000256" key="5">
    <source>
        <dbReference type="PIRNR" id="PIRNR037489"/>
    </source>
</evidence>
<evidence type="ECO:0000313" key="8">
    <source>
        <dbReference type="Proteomes" id="UP000632828"/>
    </source>
</evidence>
<dbReference type="InterPro" id="IPR002678">
    <property type="entry name" value="DUF34/NIF3"/>
</dbReference>
<feature type="binding site" evidence="6">
    <location>
        <position position="109"/>
    </location>
    <ligand>
        <name>a divalent metal cation</name>
        <dbReference type="ChEBI" id="CHEBI:60240"/>
        <label>1</label>
    </ligand>
</feature>
<dbReference type="SUPFAM" id="SSF102705">
    <property type="entry name" value="NIF3 (NGG1p interacting factor 3)-like"/>
    <property type="match status" value="1"/>
</dbReference>
<proteinExistence type="inferred from homology"/>
<evidence type="ECO:0000256" key="2">
    <source>
        <dbReference type="ARBA" id="ARBA00011643"/>
    </source>
</evidence>
<dbReference type="PANTHER" id="PTHR13799">
    <property type="entry name" value="NGG1 INTERACTING FACTOR 3"/>
    <property type="match status" value="1"/>
</dbReference>
<dbReference type="Proteomes" id="UP000632828">
    <property type="component" value="Unassembled WGS sequence"/>
</dbReference>
<evidence type="ECO:0000256" key="6">
    <source>
        <dbReference type="PIRSR" id="PIRSR602678-1"/>
    </source>
</evidence>
<reference evidence="7" key="1">
    <citation type="submission" date="2020-09" db="EMBL/GenBank/DDBJ databases">
        <title>Pelobacter alkaliphilus sp. nov., a novel anaerobic arsenate-reducing bacterium from terrestrial mud volcano.</title>
        <authorList>
            <person name="Khomyakova M.A."/>
            <person name="Merkel A.Y."/>
            <person name="Slobodkin A.I."/>
        </authorList>
    </citation>
    <scope>NUCLEOTIDE SEQUENCE</scope>
    <source>
        <strain evidence="7">M08fum</strain>
    </source>
</reference>
<name>A0A8J6QR45_9BACT</name>
<dbReference type="PANTHER" id="PTHR13799:SF14">
    <property type="entry name" value="GTP CYCLOHYDROLASE 1 TYPE 2 HOMOLOG"/>
    <property type="match status" value="1"/>
</dbReference>
<protein>
    <recommendedName>
        <fullName evidence="3 5">GTP cyclohydrolase 1 type 2 homolog</fullName>
    </recommendedName>
</protein>
<dbReference type="InterPro" id="IPR017221">
    <property type="entry name" value="DUF34/NIF3_bac"/>
</dbReference>
<feature type="binding site" evidence="6">
    <location>
        <position position="71"/>
    </location>
    <ligand>
        <name>a divalent metal cation</name>
        <dbReference type="ChEBI" id="CHEBI:60240"/>
        <label>1</label>
    </ligand>
</feature>
<dbReference type="PIRSF" id="PIRSF037489">
    <property type="entry name" value="UCP037489_NIF3_YqfO"/>
    <property type="match status" value="1"/>
</dbReference>
<dbReference type="Gene3D" id="3.40.1390.30">
    <property type="entry name" value="NIF3 (NGG1p interacting factor 3)-like"/>
    <property type="match status" value="1"/>
</dbReference>
<comment type="subunit">
    <text evidence="2">Homohexamer.</text>
</comment>
<dbReference type="EMBL" id="JACWUN010000008">
    <property type="protein sequence ID" value="MBD1400628.1"/>
    <property type="molecule type" value="Genomic_DNA"/>
</dbReference>
<organism evidence="7 8">
    <name type="scientific">Pelovirga terrestris</name>
    <dbReference type="NCBI Taxonomy" id="2771352"/>
    <lineage>
        <taxon>Bacteria</taxon>
        <taxon>Pseudomonadati</taxon>
        <taxon>Thermodesulfobacteriota</taxon>
        <taxon>Desulfuromonadia</taxon>
        <taxon>Geobacterales</taxon>
        <taxon>Geobacteraceae</taxon>
        <taxon>Pelovirga</taxon>
    </lineage>
</organism>
<dbReference type="RefSeq" id="WP_191155376.1">
    <property type="nucleotide sequence ID" value="NZ_JACWUN010000008.1"/>
</dbReference>
<dbReference type="Pfam" id="PF01784">
    <property type="entry name" value="DUF34_NIF3"/>
    <property type="match status" value="1"/>
</dbReference>
<dbReference type="NCBIfam" id="TIGR00486">
    <property type="entry name" value="YbgI_SA1388"/>
    <property type="match status" value="1"/>
</dbReference>
<dbReference type="GO" id="GO:0005737">
    <property type="term" value="C:cytoplasm"/>
    <property type="evidence" value="ECO:0007669"/>
    <property type="project" value="TreeGrafter"/>
</dbReference>
<evidence type="ECO:0000256" key="3">
    <source>
        <dbReference type="ARBA" id="ARBA00022112"/>
    </source>
</evidence>
<comment type="similarity">
    <text evidence="1 5">Belongs to the GTP cyclohydrolase I type 2/NIF3 family.</text>
</comment>
<evidence type="ECO:0000256" key="1">
    <source>
        <dbReference type="ARBA" id="ARBA00006964"/>
    </source>
</evidence>
<dbReference type="FunFam" id="3.40.1390.30:FF:000001">
    <property type="entry name" value="GTP cyclohydrolase 1 type 2"/>
    <property type="match status" value="1"/>
</dbReference>